<keyword evidence="5" id="KW-0328">Glycosyltransferase</keyword>
<keyword evidence="10 15" id="KW-1133">Transmembrane helix</keyword>
<dbReference type="FunFam" id="2.80.10.50:FF:000012">
    <property type="entry name" value="Protein O-mannosyl-transferase 1"/>
    <property type="match status" value="2"/>
</dbReference>
<dbReference type="SUPFAM" id="SSF82109">
    <property type="entry name" value="MIR domain"/>
    <property type="match status" value="2"/>
</dbReference>
<comment type="catalytic activity">
    <reaction evidence="13">
        <text>a di-trans,poly-cis-dolichyl beta-D-mannosyl phosphate + L-seryl-[protein] = 3-O-(alpha-D-mannosyl)-L-seryl-[protein] + a di-trans,poly-cis-dolichyl phosphate + H(+)</text>
        <dbReference type="Rhea" id="RHEA:17377"/>
        <dbReference type="Rhea" id="RHEA-COMP:9863"/>
        <dbReference type="Rhea" id="RHEA-COMP:13546"/>
        <dbReference type="Rhea" id="RHEA-COMP:19498"/>
        <dbReference type="Rhea" id="RHEA-COMP:19501"/>
        <dbReference type="ChEBI" id="CHEBI:15378"/>
        <dbReference type="ChEBI" id="CHEBI:29999"/>
        <dbReference type="ChEBI" id="CHEBI:57683"/>
        <dbReference type="ChEBI" id="CHEBI:58211"/>
        <dbReference type="ChEBI" id="CHEBI:137321"/>
        <dbReference type="EC" id="2.4.1.109"/>
    </reaction>
</comment>
<keyword evidence="11 15" id="KW-0472">Membrane</keyword>
<evidence type="ECO:0000256" key="5">
    <source>
        <dbReference type="ARBA" id="ARBA00022676"/>
    </source>
</evidence>
<feature type="transmembrane region" description="Helical" evidence="15">
    <location>
        <begin position="1055"/>
        <end position="1076"/>
    </location>
</feature>
<feature type="non-terminal residue" evidence="17">
    <location>
        <position position="1159"/>
    </location>
</feature>
<dbReference type="PANTHER" id="PTHR10050:SF46">
    <property type="entry name" value="PROTEIN O-MANNOSYL-TRANSFERASE 2"/>
    <property type="match status" value="1"/>
</dbReference>
<sequence length="1159" mass="131436">MASSKPVVASGADVGDGVRRRPIAAGQSVPVTAKPEVDNKKQIAKKQPTALDFLDEWEFILAPLIFTAVAVFTRLYKIGLSNIVTWDEAHFGKFGSHYIKHEYYFDVHPPLGKMLVGLSGVLAGYNGSFEFKSGEKYPADVDYTFMRAFNAFFGILCIPLAYYTARELKLRRPAVWLVTLMVLCENSYTTISRFILLDSMLLCGTVLTVFCWSKFHNQRHNSFEPEWFLWLFLTGLSIGCVCSVKLVGLFVTSLVGLYTIEDLWNKFGDTKMPFTTLGAHVISRVVGLIVIPLLVYMLSFAAHFAILDHSGPGDAQMSSLFQANLKGTQVGKDSPLEIAYGSRATIKNMGYGGGLLHSHVQTYPEGSNQQQVTCYHHKDTNNDWFFYPNRDEEPYDAEAEPRYIADGTTIRLIHAQTGRNLHSHEIAAPMTKSDKEVSCYGNLTVGDAKDHWKIEVVRDAASRDRSRVRTLTTAFRLKHPVLGCYLRAGNKNLPQWGFKQIEVTCTKTNNPRDTYTHWNVEAHWNDKIPKSDPGVYKSPFIHDFFHLNVAMMTSNNALVPDPDKQDDLASHWWQWPILDVGLRMCSWDDSVVKYFLLGNPFVYWGTTLGLGVFGLVIAWYVLRWQRGFGDLNYKEVDQIHYAGVYPVIDRLNMASSKPVVASGADVGDGVRRRPIAAGQSVPVTAKPEVDNKKQLAKKQPTALDFLDEWEFILAPLLFTAVAIFTRLYKIGLSNIVTWDEAHFGKFGSHYIKHEYYFDVHPPLGKMLVGLSGVLAGYNGSFEFKSGENPLEIAYGSRATIKNMGYGGGLLHSHVQTYPEGSNQQQVTCYHHKDTNNDWFFYPNRDEEPYDAEAEPRYIADGTTIRLIHAQTGRNLHSHEIAAPMTKSDKEVSCYGNLTVGDAKDHWKIEVVRDAASRDRSRVRTLTTAFRLKHPVLGCYLRAGNKNLPQWGFKQIEVTCTKTNNPRDTYTHWNVEAHWNDKLPKSDPGVYKSPFIHDFFHLNVAMMTSNNALVPDPDKQDDLASHWWQWPILDVGLRMCSWDDSVVKYFLLGNPFVYWGTTLGLGVFGLVIAWYVLRWQRGFGDLNYKEVDQIHYAGVYPVIGWVLHYLPFYAIYGVLYLVIIGLYINFIPICFGMVGSNKQFSYLRWSDKWRISDPIV</sequence>
<feature type="domain" description="MIR" evidence="16">
    <location>
        <begin position="789"/>
        <end position="843"/>
    </location>
</feature>
<dbReference type="PANTHER" id="PTHR10050">
    <property type="entry name" value="DOLICHYL-PHOSPHATE-MANNOSE--PROTEIN MANNOSYLTRANSFERASE"/>
    <property type="match status" value="1"/>
</dbReference>
<dbReference type="GO" id="GO:0005789">
    <property type="term" value="C:endoplasmic reticulum membrane"/>
    <property type="evidence" value="ECO:0007669"/>
    <property type="project" value="UniProtKB-SubCell"/>
</dbReference>
<evidence type="ECO:0000256" key="10">
    <source>
        <dbReference type="ARBA" id="ARBA00022989"/>
    </source>
</evidence>
<feature type="transmembrane region" description="Helical" evidence="15">
    <location>
        <begin position="194"/>
        <end position="215"/>
    </location>
</feature>
<dbReference type="InterPro" id="IPR036300">
    <property type="entry name" value="MIR_dom_sf"/>
</dbReference>
<keyword evidence="18" id="KW-1185">Reference proteome</keyword>
<keyword evidence="8" id="KW-0677">Repeat</keyword>
<name>A0A0G4MK72_VERLO</name>
<evidence type="ECO:0000256" key="3">
    <source>
        <dbReference type="ARBA" id="ARBA00007222"/>
    </source>
</evidence>
<feature type="transmembrane region" description="Helical" evidence="15">
    <location>
        <begin position="59"/>
        <end position="76"/>
    </location>
</feature>
<accession>A0A0G4MK72</accession>
<evidence type="ECO:0000256" key="13">
    <source>
        <dbReference type="ARBA" id="ARBA00045102"/>
    </source>
</evidence>
<organism evidence="17 18">
    <name type="scientific">Verticillium longisporum</name>
    <name type="common">Verticillium dahliae var. longisporum</name>
    <dbReference type="NCBI Taxonomy" id="100787"/>
    <lineage>
        <taxon>Eukaryota</taxon>
        <taxon>Fungi</taxon>
        <taxon>Dikarya</taxon>
        <taxon>Ascomycota</taxon>
        <taxon>Pezizomycotina</taxon>
        <taxon>Sordariomycetes</taxon>
        <taxon>Hypocreomycetidae</taxon>
        <taxon>Glomerellales</taxon>
        <taxon>Plectosphaerellaceae</taxon>
        <taxon>Verticillium</taxon>
    </lineage>
</organism>
<dbReference type="InterPro" id="IPR027005">
    <property type="entry name" value="PMT-like"/>
</dbReference>
<dbReference type="Gene3D" id="2.80.10.50">
    <property type="match status" value="2"/>
</dbReference>
<evidence type="ECO:0000256" key="12">
    <source>
        <dbReference type="ARBA" id="ARBA00045085"/>
    </source>
</evidence>
<feature type="transmembrane region" description="Helical" evidence="15">
    <location>
        <begin position="1112"/>
        <end position="1137"/>
    </location>
</feature>
<feature type="domain" description="MIR" evidence="16">
    <location>
        <begin position="919"/>
        <end position="977"/>
    </location>
</feature>
<evidence type="ECO:0000259" key="16">
    <source>
        <dbReference type="PROSITE" id="PS50919"/>
    </source>
</evidence>
<feature type="domain" description="MIR" evidence="16">
    <location>
        <begin position="465"/>
        <end position="523"/>
    </location>
</feature>
<feature type="region of interest" description="Disordered" evidence="14">
    <location>
        <begin position="1"/>
        <end position="25"/>
    </location>
</feature>
<dbReference type="UniPathway" id="UPA00378"/>
<dbReference type="AlphaFoldDB" id="A0A0G4MK72"/>
<dbReference type="InterPro" id="IPR003342">
    <property type="entry name" value="ArnT-like_N"/>
</dbReference>
<comment type="catalytic activity">
    <reaction evidence="12">
        <text>a di-trans,poly-cis-dolichyl beta-D-mannosyl phosphate + L-threonyl-[protein] = 3-O-(alpha-D-mannosyl)-L-threonyl-[protein] + a di-trans,poly-cis-dolichyl phosphate + H(+)</text>
        <dbReference type="Rhea" id="RHEA:53396"/>
        <dbReference type="Rhea" id="RHEA-COMP:11060"/>
        <dbReference type="Rhea" id="RHEA-COMP:13547"/>
        <dbReference type="Rhea" id="RHEA-COMP:19498"/>
        <dbReference type="Rhea" id="RHEA-COMP:19501"/>
        <dbReference type="ChEBI" id="CHEBI:15378"/>
        <dbReference type="ChEBI" id="CHEBI:30013"/>
        <dbReference type="ChEBI" id="CHEBI:57683"/>
        <dbReference type="ChEBI" id="CHEBI:58211"/>
        <dbReference type="ChEBI" id="CHEBI:137323"/>
        <dbReference type="EC" id="2.4.1.109"/>
    </reaction>
</comment>
<evidence type="ECO:0000256" key="4">
    <source>
        <dbReference type="ARBA" id="ARBA00012839"/>
    </source>
</evidence>
<protein>
    <recommendedName>
        <fullName evidence="4">dolichyl-phosphate-mannose--protein mannosyltransferase</fullName>
        <ecNumber evidence="4">2.4.1.109</ecNumber>
    </recommendedName>
</protein>
<feature type="transmembrane region" description="Helical" evidence="15">
    <location>
        <begin position="601"/>
        <end position="622"/>
    </location>
</feature>
<evidence type="ECO:0000256" key="1">
    <source>
        <dbReference type="ARBA" id="ARBA00004477"/>
    </source>
</evidence>
<evidence type="ECO:0000313" key="17">
    <source>
        <dbReference type="EMBL" id="CRK34574.1"/>
    </source>
</evidence>
<dbReference type="EC" id="2.4.1.109" evidence="4"/>
<keyword evidence="7 15" id="KW-0812">Transmembrane</keyword>
<keyword evidence="9" id="KW-0256">Endoplasmic reticulum</keyword>
<feature type="domain" description="MIR" evidence="16">
    <location>
        <begin position="335"/>
        <end position="389"/>
    </location>
</feature>
<reference evidence="17 18" key="1">
    <citation type="submission" date="2015-05" db="EMBL/GenBank/DDBJ databases">
        <authorList>
            <person name="Wang D.B."/>
            <person name="Wang M."/>
        </authorList>
    </citation>
    <scope>NUCLEOTIDE SEQUENCE [LARGE SCALE GENOMIC DNA]</scope>
    <source>
        <strain evidence="17">VL1</strain>
    </source>
</reference>
<evidence type="ECO:0000256" key="14">
    <source>
        <dbReference type="SAM" id="MobiDB-lite"/>
    </source>
</evidence>
<evidence type="ECO:0000256" key="2">
    <source>
        <dbReference type="ARBA" id="ARBA00004922"/>
    </source>
</evidence>
<feature type="transmembrane region" description="Helical" evidence="15">
    <location>
        <begin position="227"/>
        <end position="260"/>
    </location>
</feature>
<dbReference type="Proteomes" id="UP000044602">
    <property type="component" value="Unassembled WGS sequence"/>
</dbReference>
<dbReference type="Pfam" id="PF02815">
    <property type="entry name" value="MIR"/>
    <property type="match status" value="2"/>
</dbReference>
<gene>
    <name evidence="17" type="ORF">BN1708_006409</name>
</gene>
<comment type="subcellular location">
    <subcellularLocation>
        <location evidence="1">Endoplasmic reticulum membrane</location>
        <topology evidence="1">Multi-pass membrane protein</topology>
    </subcellularLocation>
</comment>
<dbReference type="EMBL" id="CVQH01023083">
    <property type="protein sequence ID" value="CRK34574.1"/>
    <property type="molecule type" value="Genomic_DNA"/>
</dbReference>
<feature type="domain" description="MIR" evidence="16">
    <location>
        <begin position="855"/>
        <end position="911"/>
    </location>
</feature>
<keyword evidence="6" id="KW-0808">Transferase</keyword>
<evidence type="ECO:0000256" key="6">
    <source>
        <dbReference type="ARBA" id="ARBA00022679"/>
    </source>
</evidence>
<dbReference type="InterPro" id="IPR016093">
    <property type="entry name" value="MIR_motif"/>
</dbReference>
<dbReference type="STRING" id="100787.A0A0G4MK72"/>
<comment type="pathway">
    <text evidence="2">Protein modification; protein glycosylation.</text>
</comment>
<dbReference type="SMART" id="SM00472">
    <property type="entry name" value="MIR"/>
    <property type="match status" value="6"/>
</dbReference>
<dbReference type="PROSITE" id="PS50919">
    <property type="entry name" value="MIR"/>
    <property type="match status" value="6"/>
</dbReference>
<dbReference type="Pfam" id="PF16192">
    <property type="entry name" value="PMT_4TMC"/>
    <property type="match status" value="2"/>
</dbReference>
<dbReference type="GO" id="GO:0004169">
    <property type="term" value="F:dolichyl-phosphate-mannose-protein mannosyltransferase activity"/>
    <property type="evidence" value="ECO:0007669"/>
    <property type="project" value="UniProtKB-EC"/>
</dbReference>
<evidence type="ECO:0000256" key="15">
    <source>
        <dbReference type="SAM" id="Phobius"/>
    </source>
</evidence>
<evidence type="ECO:0000313" key="18">
    <source>
        <dbReference type="Proteomes" id="UP000044602"/>
    </source>
</evidence>
<dbReference type="Pfam" id="PF02366">
    <property type="entry name" value="PMT"/>
    <property type="match status" value="2"/>
</dbReference>
<feature type="domain" description="MIR" evidence="16">
    <location>
        <begin position="401"/>
        <end position="457"/>
    </location>
</feature>
<evidence type="ECO:0000256" key="11">
    <source>
        <dbReference type="ARBA" id="ARBA00023136"/>
    </source>
</evidence>
<dbReference type="CDD" id="cd23284">
    <property type="entry name" value="beta-trefoil_MIR_PMT2-like"/>
    <property type="match status" value="2"/>
</dbReference>
<feature type="transmembrane region" description="Helical" evidence="15">
    <location>
        <begin position="103"/>
        <end position="125"/>
    </location>
</feature>
<feature type="transmembrane region" description="Helical" evidence="15">
    <location>
        <begin position="280"/>
        <end position="307"/>
    </location>
</feature>
<evidence type="ECO:0000256" key="9">
    <source>
        <dbReference type="ARBA" id="ARBA00022824"/>
    </source>
</evidence>
<proteinExistence type="inferred from homology"/>
<feature type="transmembrane region" description="Helical" evidence="15">
    <location>
        <begin position="145"/>
        <end position="163"/>
    </location>
</feature>
<evidence type="ECO:0000256" key="8">
    <source>
        <dbReference type="ARBA" id="ARBA00022737"/>
    </source>
</evidence>
<comment type="similarity">
    <text evidence="3">Belongs to the glycosyltransferase 39 family.</text>
</comment>
<dbReference type="InterPro" id="IPR032421">
    <property type="entry name" value="PMT_4TMC"/>
</dbReference>
<evidence type="ECO:0000256" key="7">
    <source>
        <dbReference type="ARBA" id="ARBA00022692"/>
    </source>
</evidence>